<feature type="compositionally biased region" description="Low complexity" evidence="1">
    <location>
        <begin position="24"/>
        <end position="35"/>
    </location>
</feature>
<proteinExistence type="predicted"/>
<reference evidence="2" key="1">
    <citation type="submission" date="2021-01" db="EMBL/GenBank/DDBJ databases">
        <authorList>
            <person name="Corre E."/>
            <person name="Pelletier E."/>
            <person name="Niang G."/>
            <person name="Scheremetjew M."/>
            <person name="Finn R."/>
            <person name="Kale V."/>
            <person name="Holt S."/>
            <person name="Cochrane G."/>
            <person name="Meng A."/>
            <person name="Brown T."/>
            <person name="Cohen L."/>
        </authorList>
    </citation>
    <scope>NUCLEOTIDE SEQUENCE</scope>
    <source>
        <strain evidence="2">GSBS06</strain>
    </source>
</reference>
<name>A0A7S3LN07_9STRA</name>
<dbReference type="AlphaFoldDB" id="A0A7S3LN07"/>
<feature type="region of interest" description="Disordered" evidence="1">
    <location>
        <begin position="488"/>
        <end position="511"/>
    </location>
</feature>
<feature type="compositionally biased region" description="Polar residues" evidence="1">
    <location>
        <begin position="1"/>
        <end position="23"/>
    </location>
</feature>
<feature type="region of interest" description="Disordered" evidence="1">
    <location>
        <begin position="264"/>
        <end position="309"/>
    </location>
</feature>
<evidence type="ECO:0008006" key="3">
    <source>
        <dbReference type="Google" id="ProtNLM"/>
    </source>
</evidence>
<feature type="region of interest" description="Disordered" evidence="1">
    <location>
        <begin position="1"/>
        <end position="44"/>
    </location>
</feature>
<accession>A0A7S3LN07</accession>
<protein>
    <recommendedName>
        <fullName evidence="3">PH domain-containing protein</fullName>
    </recommendedName>
</protein>
<gene>
    <name evidence="2" type="ORF">ASTO00021_LOCUS4232</name>
</gene>
<evidence type="ECO:0000256" key="1">
    <source>
        <dbReference type="SAM" id="MobiDB-lite"/>
    </source>
</evidence>
<dbReference type="EMBL" id="HBIN01005816">
    <property type="protein sequence ID" value="CAE0433919.1"/>
    <property type="molecule type" value="Transcribed_RNA"/>
</dbReference>
<organism evidence="2">
    <name type="scientific">Aplanochytrium stocchinoi</name>
    <dbReference type="NCBI Taxonomy" id="215587"/>
    <lineage>
        <taxon>Eukaryota</taxon>
        <taxon>Sar</taxon>
        <taxon>Stramenopiles</taxon>
        <taxon>Bigyra</taxon>
        <taxon>Labyrinthulomycetes</taxon>
        <taxon>Thraustochytrida</taxon>
        <taxon>Thraustochytriidae</taxon>
        <taxon>Aplanochytrium</taxon>
    </lineage>
</organism>
<sequence length="511" mass="56327">MDPFSQSGVPAANNLNFSSQYRTNNSNDFNGSGNSHPISHPSNVNVNQGRAYMDMNINMNGNSGGGHLLPNVNASTYNSNPYNPSPYNQVGSSTTQTHMQQHPPLNPFGGYDQLPTSNPYAQNLPHSANPFPQNLFNNANPAPSSMTPPAPANSIPFVENRGSFNLGVLSATATPNSSSTNASGGALLEFDPFAKRPLSPKSKQQQSMRNAAELSKTGVILDADRNIVKELILRCDVDMQAALSSAVQGDTSLYDQVLANEKGRRSFKTKGGKGESRSMDGGNESDVDSSATMTDGEVENEGLDTKNSSNKSNLYQEMIQAQMFAPPHPRAGGFMKEVPAQLYMVEEKFMGHIMVRVSSKKLFRKWKIMFFVFDTNKISFYESSRQWEARVPPRLSFRMHSLMFICKPTLKNTYSVMDNGKRVYYSVFRENAPTSGSKRSFQMDQAIAKAVKFTPALESRRICKFGAHRSEVISAFAYALHGVISQKVREKQSQQNQDNSGSGYPPHGRYN</sequence>
<evidence type="ECO:0000313" key="2">
    <source>
        <dbReference type="EMBL" id="CAE0433919.1"/>
    </source>
</evidence>
<feature type="compositionally biased region" description="Low complexity" evidence="1">
    <location>
        <begin position="493"/>
        <end position="503"/>
    </location>
</feature>